<evidence type="ECO:0000313" key="2">
    <source>
        <dbReference type="EMBL" id="MBU3029477.1"/>
    </source>
</evidence>
<reference evidence="2" key="1">
    <citation type="submission" date="2021-06" db="EMBL/GenBank/DDBJ databases">
        <title>Paracoccus bacterium XHP0099 sp. nov., isolated from the surface waters of the Yellow Sea.</title>
        <authorList>
            <person name="Xue H."/>
            <person name="Zhang D."/>
        </authorList>
    </citation>
    <scope>NUCLEOTIDE SEQUENCE</scope>
    <source>
        <strain evidence="2">XHP0099</strain>
    </source>
</reference>
<evidence type="ECO:0008006" key="4">
    <source>
        <dbReference type="Google" id="ProtNLM"/>
    </source>
</evidence>
<evidence type="ECO:0000256" key="1">
    <source>
        <dbReference type="SAM" id="MobiDB-lite"/>
    </source>
</evidence>
<accession>A0ABS6AFV8</accession>
<keyword evidence="3" id="KW-1185">Reference proteome</keyword>
<feature type="region of interest" description="Disordered" evidence="1">
    <location>
        <begin position="1"/>
        <end position="22"/>
    </location>
</feature>
<name>A0ABS6AFV8_9RHOB</name>
<protein>
    <recommendedName>
        <fullName evidence="4">TipAS antibiotic-recognition domain-containing protein</fullName>
    </recommendedName>
</protein>
<gene>
    <name evidence="2" type="ORF">KNW02_04985</name>
</gene>
<comment type="caution">
    <text evidence="2">The sequence shown here is derived from an EMBL/GenBank/DDBJ whole genome shotgun (WGS) entry which is preliminary data.</text>
</comment>
<sequence length="94" mass="10282">MFDAMAEHHLKTGDADGIGAQERHNKEIRRWATRSDAPPIEVLESERAIGYARFAGIFEEVLAADPSSALPSNFMMSMGFCGSVHDALDSKASR</sequence>
<feature type="compositionally biased region" description="Basic and acidic residues" evidence="1">
    <location>
        <begin position="1"/>
        <end position="14"/>
    </location>
</feature>
<dbReference type="Proteomes" id="UP001166191">
    <property type="component" value="Unassembled WGS sequence"/>
</dbReference>
<organism evidence="2 3">
    <name type="scientific">Paracoccus marinaquae</name>
    <dbReference type="NCBI Taxonomy" id="2841926"/>
    <lineage>
        <taxon>Bacteria</taxon>
        <taxon>Pseudomonadati</taxon>
        <taxon>Pseudomonadota</taxon>
        <taxon>Alphaproteobacteria</taxon>
        <taxon>Rhodobacterales</taxon>
        <taxon>Paracoccaceae</taxon>
        <taxon>Paracoccus</taxon>
    </lineage>
</organism>
<proteinExistence type="predicted"/>
<evidence type="ECO:0000313" key="3">
    <source>
        <dbReference type="Proteomes" id="UP001166191"/>
    </source>
</evidence>
<dbReference type="EMBL" id="JAHKNG010000005">
    <property type="protein sequence ID" value="MBU3029477.1"/>
    <property type="molecule type" value="Genomic_DNA"/>
</dbReference>